<keyword evidence="2" id="KW-1185">Reference proteome</keyword>
<organism evidence="1 2">
    <name type="scientific">Trifolium pratense</name>
    <name type="common">Red clover</name>
    <dbReference type="NCBI Taxonomy" id="57577"/>
    <lineage>
        <taxon>Eukaryota</taxon>
        <taxon>Viridiplantae</taxon>
        <taxon>Streptophyta</taxon>
        <taxon>Embryophyta</taxon>
        <taxon>Tracheophyta</taxon>
        <taxon>Spermatophyta</taxon>
        <taxon>Magnoliopsida</taxon>
        <taxon>eudicotyledons</taxon>
        <taxon>Gunneridae</taxon>
        <taxon>Pentapetalae</taxon>
        <taxon>rosids</taxon>
        <taxon>fabids</taxon>
        <taxon>Fabales</taxon>
        <taxon>Fabaceae</taxon>
        <taxon>Papilionoideae</taxon>
        <taxon>50 kb inversion clade</taxon>
        <taxon>NPAAA clade</taxon>
        <taxon>Hologalegina</taxon>
        <taxon>IRL clade</taxon>
        <taxon>Trifolieae</taxon>
        <taxon>Trifolium</taxon>
    </lineage>
</organism>
<reference evidence="1" key="1">
    <citation type="submission" date="2023-10" db="EMBL/GenBank/DDBJ databases">
        <authorList>
            <person name="Rodriguez Cubillos JULIANA M."/>
            <person name="De Vega J."/>
        </authorList>
    </citation>
    <scope>NUCLEOTIDE SEQUENCE</scope>
</reference>
<dbReference type="Proteomes" id="UP001177021">
    <property type="component" value="Unassembled WGS sequence"/>
</dbReference>
<sequence>MSPRILVLSVCHDKKFKHLEFHIVDLENQKIHRNVSPPLFSTSGFTRMLSLRESIYIFGGYSTSEDVADIDSYVSQNPTDTFYMGSAHMRLAASDSVGEWCKHPKPIFGHLFANSTCLHGKIYNMGFHDLDPQLFDPTSDSWESITLPSELQGCFLSMFAMPDPSHDRIILHLERGSLPSPSIYAYYPSSDEWKLIVFDFSDWDPVSAVADGVIYFNYYKCHTLVAAYDLKSLKWLDVHLSDTVVDGSYILINRFKELLYLGDNSFCLSVPSLQIANSNSIRVFFVKFTIERTDSVINIIPQSASHFILPHTSYLRNMIALS</sequence>
<evidence type="ECO:0000313" key="1">
    <source>
        <dbReference type="EMBL" id="CAJ2633235.1"/>
    </source>
</evidence>
<evidence type="ECO:0000313" key="2">
    <source>
        <dbReference type="Proteomes" id="UP001177021"/>
    </source>
</evidence>
<accession>A0ACB0IM36</accession>
<dbReference type="EMBL" id="CASHSV030000001">
    <property type="protein sequence ID" value="CAJ2633235.1"/>
    <property type="molecule type" value="Genomic_DNA"/>
</dbReference>
<name>A0ACB0IM36_TRIPR</name>
<proteinExistence type="predicted"/>
<protein>
    <submittedName>
        <fullName evidence="1">Uncharacterized protein</fullName>
    </submittedName>
</protein>
<comment type="caution">
    <text evidence="1">The sequence shown here is derived from an EMBL/GenBank/DDBJ whole genome shotgun (WGS) entry which is preliminary data.</text>
</comment>
<gene>
    <name evidence="1" type="ORF">MILVUS5_LOCUS4373</name>
</gene>